<dbReference type="PANTHER" id="PTHR47320">
    <property type="entry name" value="BIFUNCTIONAL URIDYLYLTRANSFERASE/URIDYLYL-REMOVING ENZYME"/>
    <property type="match status" value="1"/>
</dbReference>
<sequence>MENRASALYTLIEISAPDRVGLLYDIAHVMAGLRLEVRLAKVDTLGERARDVFYVRGADGNKIEDAGQAREIEAALMHRLGC</sequence>
<name>A0A0W8G9H0_9ZZZZ</name>
<dbReference type="InterPro" id="IPR010043">
    <property type="entry name" value="UTase/UR"/>
</dbReference>
<dbReference type="EC" id="2.7.7.59" evidence="3"/>
<evidence type="ECO:0000259" key="2">
    <source>
        <dbReference type="PROSITE" id="PS51671"/>
    </source>
</evidence>
<dbReference type="Pfam" id="PF24931">
    <property type="entry name" value="ACT_ACR9_3rd"/>
    <property type="match status" value="1"/>
</dbReference>
<dbReference type="GO" id="GO:0016787">
    <property type="term" value="F:hydrolase activity"/>
    <property type="evidence" value="ECO:0007669"/>
    <property type="project" value="UniProtKB-KW"/>
</dbReference>
<dbReference type="InterPro" id="IPR045865">
    <property type="entry name" value="ACT-like_dom_sf"/>
</dbReference>
<accession>A0A0W8G9H0</accession>
<keyword evidence="1" id="KW-0378">Hydrolase</keyword>
<dbReference type="InterPro" id="IPR002912">
    <property type="entry name" value="ACT_dom"/>
</dbReference>
<evidence type="ECO:0000313" key="3">
    <source>
        <dbReference type="EMBL" id="KUG29772.1"/>
    </source>
</evidence>
<dbReference type="AlphaFoldDB" id="A0A0W8G9H0"/>
<dbReference type="CDD" id="cd04899">
    <property type="entry name" value="ACT_ACR-UUR-like_2"/>
    <property type="match status" value="1"/>
</dbReference>
<gene>
    <name evidence="3" type="ORF">ASZ90_000330</name>
</gene>
<organism evidence="3">
    <name type="scientific">hydrocarbon metagenome</name>
    <dbReference type="NCBI Taxonomy" id="938273"/>
    <lineage>
        <taxon>unclassified sequences</taxon>
        <taxon>metagenomes</taxon>
        <taxon>ecological metagenomes</taxon>
    </lineage>
</organism>
<evidence type="ECO:0000256" key="1">
    <source>
        <dbReference type="ARBA" id="ARBA00022801"/>
    </source>
</evidence>
<comment type="caution">
    <text evidence="3">The sequence shown here is derived from an EMBL/GenBank/DDBJ whole genome shotgun (WGS) entry which is preliminary data.</text>
</comment>
<proteinExistence type="predicted"/>
<dbReference type="GO" id="GO:0008773">
    <property type="term" value="F:[protein-PII] uridylyltransferase activity"/>
    <property type="evidence" value="ECO:0007669"/>
    <property type="project" value="UniProtKB-EC"/>
</dbReference>
<reference evidence="3" key="1">
    <citation type="journal article" date="2015" name="Proc. Natl. Acad. Sci. U.S.A.">
        <title>Networks of energetic and metabolic interactions define dynamics in microbial communities.</title>
        <authorList>
            <person name="Embree M."/>
            <person name="Liu J.K."/>
            <person name="Al-Bassam M.M."/>
            <person name="Zengler K."/>
        </authorList>
    </citation>
    <scope>NUCLEOTIDE SEQUENCE</scope>
</reference>
<dbReference type="PANTHER" id="PTHR47320:SF1">
    <property type="entry name" value="BIFUNCTIONAL URIDYLYLTRANSFERASE_URIDYLYL-REMOVING ENZYME"/>
    <property type="match status" value="1"/>
</dbReference>
<dbReference type="SUPFAM" id="SSF55021">
    <property type="entry name" value="ACT-like"/>
    <property type="match status" value="1"/>
</dbReference>
<dbReference type="EMBL" id="LNQE01000038">
    <property type="protein sequence ID" value="KUG29772.1"/>
    <property type="molecule type" value="Genomic_DNA"/>
</dbReference>
<keyword evidence="3" id="KW-0548">Nucleotidyltransferase</keyword>
<protein>
    <submittedName>
        <fullName evidence="3">Uridylyltransferase</fullName>
        <ecNumber evidence="3">2.7.7.59</ecNumber>
    </submittedName>
</protein>
<dbReference type="PROSITE" id="PS51671">
    <property type="entry name" value="ACT"/>
    <property type="match status" value="1"/>
</dbReference>
<feature type="domain" description="ACT" evidence="2">
    <location>
        <begin position="11"/>
        <end position="82"/>
    </location>
</feature>
<keyword evidence="3" id="KW-0808">Transferase</keyword>